<dbReference type="Gene3D" id="3.50.50.60">
    <property type="entry name" value="FAD/NAD(P)-binding domain"/>
    <property type="match status" value="1"/>
</dbReference>
<dbReference type="SUPFAM" id="SSF51905">
    <property type="entry name" value="FAD/NAD(P)-binding domain"/>
    <property type="match status" value="1"/>
</dbReference>
<dbReference type="PANTHER" id="PTHR16128:SF5">
    <property type="entry name" value="FAD_NAD(P)-BINDING OXIDOREDUCTASE FAMILY PROTEIN"/>
    <property type="match status" value="1"/>
</dbReference>
<protein>
    <recommendedName>
        <fullName evidence="1">Amine oxidase domain-containing protein</fullName>
    </recommendedName>
</protein>
<accession>A0A1K1Y163</accession>
<keyword evidence="3" id="KW-1185">Reference proteome</keyword>
<dbReference type="InterPro" id="IPR036188">
    <property type="entry name" value="FAD/NAD-bd_sf"/>
</dbReference>
<dbReference type="OrthoDB" id="5792777at2"/>
<proteinExistence type="predicted"/>
<evidence type="ECO:0000313" key="2">
    <source>
        <dbReference type="EMBL" id="SFX55738.1"/>
    </source>
</evidence>
<dbReference type="InterPro" id="IPR002937">
    <property type="entry name" value="Amino_oxidase"/>
</dbReference>
<feature type="domain" description="Amine oxidase" evidence="1">
    <location>
        <begin position="84"/>
        <end position="309"/>
    </location>
</feature>
<name>A0A1K1Y163_9GAMM</name>
<dbReference type="Gene3D" id="3.90.660.10">
    <property type="match status" value="1"/>
</dbReference>
<dbReference type="Pfam" id="PF01593">
    <property type="entry name" value="Amino_oxidase"/>
    <property type="match status" value="1"/>
</dbReference>
<dbReference type="Proteomes" id="UP000182350">
    <property type="component" value="Unassembled WGS sequence"/>
</dbReference>
<gene>
    <name evidence="2" type="ORF">SAMN02745752_02069</name>
</gene>
<dbReference type="EMBL" id="FPJW01000007">
    <property type="protein sequence ID" value="SFX55738.1"/>
    <property type="molecule type" value="Genomic_DNA"/>
</dbReference>
<dbReference type="RefSeq" id="WP_072326387.1">
    <property type="nucleotide sequence ID" value="NZ_FPJW01000007.1"/>
</dbReference>
<organism evidence="2 3">
    <name type="scientific">Marinospirillum alkaliphilum DSM 21637</name>
    <dbReference type="NCBI Taxonomy" id="1122209"/>
    <lineage>
        <taxon>Bacteria</taxon>
        <taxon>Pseudomonadati</taxon>
        <taxon>Pseudomonadota</taxon>
        <taxon>Gammaproteobacteria</taxon>
        <taxon>Oceanospirillales</taxon>
        <taxon>Oceanospirillaceae</taxon>
        <taxon>Marinospirillum</taxon>
    </lineage>
</organism>
<evidence type="ECO:0000259" key="1">
    <source>
        <dbReference type="Pfam" id="PF01593"/>
    </source>
</evidence>
<dbReference type="PANTHER" id="PTHR16128">
    <property type="entry name" value="FAD/NAD(P)-BINDING OXIDOREDUCTASE FAMILY PROTEIN"/>
    <property type="match status" value="1"/>
</dbReference>
<reference evidence="2 3" key="1">
    <citation type="submission" date="2016-11" db="EMBL/GenBank/DDBJ databases">
        <authorList>
            <person name="Jaros S."/>
            <person name="Januszkiewicz K."/>
            <person name="Wedrychowicz H."/>
        </authorList>
    </citation>
    <scope>NUCLEOTIDE SEQUENCE [LARGE SCALE GENOMIC DNA]</scope>
    <source>
        <strain evidence="2 3">DSM 21637</strain>
    </source>
</reference>
<dbReference type="AlphaFoldDB" id="A0A1K1Y163"/>
<dbReference type="STRING" id="1122209.SAMN02745752_02069"/>
<dbReference type="Pfam" id="PF13450">
    <property type="entry name" value="NAD_binding_8"/>
    <property type="match status" value="1"/>
</dbReference>
<dbReference type="GO" id="GO:0016491">
    <property type="term" value="F:oxidoreductase activity"/>
    <property type="evidence" value="ECO:0007669"/>
    <property type="project" value="InterPro"/>
</dbReference>
<sequence length="315" mass="35053">MHLSTPHHAIIGAGLAGLSCALKLQGQGHRVTLFEKARGPGGRLSSRRRLETTFDLGCQSLGAESETFQLQLEVWQKQGWLTSEDQLHFYPPGRMSHLTRQLAESLATPDALQCQTRIVQLQQHPDGWWLTDDQGQQHGPFDQVTLAIPATQALALLETCGSSLATALQQAQQQAVWVAYFVLPAGLHTRKTQSPAVPLRRCTLLNDKPGQAHHLQRWVIEADCQWSEAHQHLPAEQVARQLFELWAACQQTPEPLLLEAHRWLYGFTTQALKQPFLLDNQTGLALCGDFCLGDQAEHAWLSGNLLARALSRPVQ</sequence>
<evidence type="ECO:0000313" key="3">
    <source>
        <dbReference type="Proteomes" id="UP000182350"/>
    </source>
</evidence>